<protein>
    <recommendedName>
        <fullName evidence="5">Serine/threonine-protein kinase MEC1</fullName>
        <ecNumber evidence="4">2.7.11.1</ecNumber>
    </recommendedName>
    <alternativeName>
        <fullName evidence="19">ATR homolog</fullName>
    </alternativeName>
    <alternativeName>
        <fullName evidence="18">DNA-damage checkpoint kinase MEC1</fullName>
    </alternativeName>
    <alternativeName>
        <fullName evidence="17">Mitosis entry checkpoint protein 1</fullName>
    </alternativeName>
</protein>
<evidence type="ECO:0000256" key="17">
    <source>
        <dbReference type="ARBA" id="ARBA00029679"/>
    </source>
</evidence>
<dbReference type="InterPro" id="IPR018936">
    <property type="entry name" value="PI3/4_kinase_CS"/>
</dbReference>
<dbReference type="InterPro" id="IPR016024">
    <property type="entry name" value="ARM-type_fold"/>
</dbReference>
<dbReference type="PANTHER" id="PTHR11139:SF125">
    <property type="entry name" value="SERINE_THREONINE-PROTEIN KINASE MEC1"/>
    <property type="match status" value="1"/>
</dbReference>
<dbReference type="SMART" id="SM00146">
    <property type="entry name" value="PI3Kc"/>
    <property type="match status" value="1"/>
</dbReference>
<comment type="subunit">
    <text evidence="3">Associates with DNA double-strand breaks.</text>
</comment>
<evidence type="ECO:0000256" key="20">
    <source>
        <dbReference type="ARBA" id="ARBA00047899"/>
    </source>
</evidence>
<dbReference type="PROSITE" id="PS51189">
    <property type="entry name" value="FAT"/>
    <property type="match status" value="1"/>
</dbReference>
<dbReference type="SMART" id="SM00802">
    <property type="entry name" value="UME"/>
    <property type="match status" value="1"/>
</dbReference>
<keyword evidence="7" id="KW-0808">Transferase</keyword>
<evidence type="ECO:0000313" key="27">
    <source>
        <dbReference type="Proteomes" id="UP000277580"/>
    </source>
</evidence>
<organism evidence="26 27">
    <name type="scientific">Morchella conica CCBAS932</name>
    <dbReference type="NCBI Taxonomy" id="1392247"/>
    <lineage>
        <taxon>Eukaryota</taxon>
        <taxon>Fungi</taxon>
        <taxon>Dikarya</taxon>
        <taxon>Ascomycota</taxon>
        <taxon>Pezizomycotina</taxon>
        <taxon>Pezizomycetes</taxon>
        <taxon>Pezizales</taxon>
        <taxon>Morchellaceae</taxon>
        <taxon>Morchella</taxon>
    </lineage>
</organism>
<keyword evidence="14" id="KW-0539">Nucleus</keyword>
<dbReference type="OrthoDB" id="381190at2759"/>
<evidence type="ECO:0000259" key="23">
    <source>
        <dbReference type="PROSITE" id="PS50290"/>
    </source>
</evidence>
<dbReference type="GO" id="GO:0006281">
    <property type="term" value="P:DNA repair"/>
    <property type="evidence" value="ECO:0007669"/>
    <property type="project" value="UniProtKB-KW"/>
</dbReference>
<dbReference type="Pfam" id="PF02259">
    <property type="entry name" value="FAT"/>
    <property type="match status" value="1"/>
</dbReference>
<evidence type="ECO:0000256" key="19">
    <source>
        <dbReference type="ARBA" id="ARBA00033001"/>
    </source>
</evidence>
<gene>
    <name evidence="26" type="ORF">P167DRAFT_531893</name>
</gene>
<evidence type="ECO:0000256" key="2">
    <source>
        <dbReference type="ARBA" id="ARBA00010769"/>
    </source>
</evidence>
<evidence type="ECO:0000256" key="3">
    <source>
        <dbReference type="ARBA" id="ARBA00011370"/>
    </source>
</evidence>
<comment type="catalytic activity">
    <reaction evidence="21">
        <text>L-seryl-[protein] + ATP = O-phospho-L-seryl-[protein] + ADP + H(+)</text>
        <dbReference type="Rhea" id="RHEA:17989"/>
        <dbReference type="Rhea" id="RHEA-COMP:9863"/>
        <dbReference type="Rhea" id="RHEA-COMP:11604"/>
        <dbReference type="ChEBI" id="CHEBI:15378"/>
        <dbReference type="ChEBI" id="CHEBI:29999"/>
        <dbReference type="ChEBI" id="CHEBI:30616"/>
        <dbReference type="ChEBI" id="CHEBI:83421"/>
        <dbReference type="ChEBI" id="CHEBI:456216"/>
        <dbReference type="EC" id="2.7.11.1"/>
    </reaction>
</comment>
<dbReference type="InterPro" id="IPR058681">
    <property type="entry name" value="HEAT_MEC1_N"/>
</dbReference>
<keyword evidence="27" id="KW-1185">Reference proteome</keyword>
<dbReference type="InterPro" id="IPR050517">
    <property type="entry name" value="DDR_Repair_Kinase"/>
</dbReference>
<dbReference type="PANTHER" id="PTHR11139">
    <property type="entry name" value="ATAXIA TELANGIECTASIA MUTATED ATM -RELATED"/>
    <property type="match status" value="1"/>
</dbReference>
<dbReference type="Pfam" id="PF25030">
    <property type="entry name" value="M-HEAT_ATR"/>
    <property type="match status" value="1"/>
</dbReference>
<dbReference type="Gene3D" id="1.25.10.10">
    <property type="entry name" value="Leucine-rich Repeat Variant"/>
    <property type="match status" value="1"/>
</dbReference>
<evidence type="ECO:0000256" key="18">
    <source>
        <dbReference type="ARBA" id="ARBA00030459"/>
    </source>
</evidence>
<accession>A0A3N4L611</accession>
<dbReference type="FunCoup" id="A0A3N4L611">
    <property type="interactions" value="1162"/>
</dbReference>
<dbReference type="EMBL" id="ML119107">
    <property type="protein sequence ID" value="RPB16942.1"/>
    <property type="molecule type" value="Genomic_DNA"/>
</dbReference>
<evidence type="ECO:0000256" key="11">
    <source>
        <dbReference type="ARBA" id="ARBA00022840"/>
    </source>
</evidence>
<feature type="domain" description="PI3K/PI4K catalytic" evidence="23">
    <location>
        <begin position="2153"/>
        <end position="2471"/>
    </location>
</feature>
<feature type="domain" description="FATC" evidence="25">
    <location>
        <begin position="2455"/>
        <end position="2487"/>
    </location>
</feature>
<dbReference type="InterPro" id="IPR000403">
    <property type="entry name" value="PI3/4_kinase_cat_dom"/>
</dbReference>
<keyword evidence="9" id="KW-0227">DNA damage</keyword>
<dbReference type="GO" id="GO:0005694">
    <property type="term" value="C:chromosome"/>
    <property type="evidence" value="ECO:0007669"/>
    <property type="project" value="TreeGrafter"/>
</dbReference>
<evidence type="ECO:0000256" key="7">
    <source>
        <dbReference type="ARBA" id="ARBA00022679"/>
    </source>
</evidence>
<dbReference type="InterPro" id="IPR011009">
    <property type="entry name" value="Kinase-like_dom_sf"/>
</dbReference>
<evidence type="ECO:0000256" key="10">
    <source>
        <dbReference type="ARBA" id="ARBA00022777"/>
    </source>
</evidence>
<keyword evidence="8" id="KW-0547">Nucleotide-binding</keyword>
<dbReference type="InterPro" id="IPR056802">
    <property type="entry name" value="ATR-like_M-HEAT"/>
</dbReference>
<dbReference type="Pfam" id="PF02260">
    <property type="entry name" value="FATC"/>
    <property type="match status" value="1"/>
</dbReference>
<dbReference type="GO" id="GO:0005524">
    <property type="term" value="F:ATP binding"/>
    <property type="evidence" value="ECO:0007669"/>
    <property type="project" value="UniProtKB-KW"/>
</dbReference>
<comment type="subcellular location">
    <subcellularLocation>
        <location evidence="1">Nucleus</location>
    </subcellularLocation>
</comment>
<evidence type="ECO:0000256" key="16">
    <source>
        <dbReference type="ARBA" id="ARBA00025079"/>
    </source>
</evidence>
<keyword evidence="6" id="KW-0723">Serine/threonine-protein kinase</keyword>
<dbReference type="InterPro" id="IPR057564">
    <property type="entry name" value="HEAT_ATR"/>
</dbReference>
<evidence type="ECO:0000313" key="26">
    <source>
        <dbReference type="EMBL" id="RPB16942.1"/>
    </source>
</evidence>
<dbReference type="Pfam" id="PF00454">
    <property type="entry name" value="PI3_PI4_kinase"/>
    <property type="match status" value="1"/>
</dbReference>
<evidence type="ECO:0000256" key="22">
    <source>
        <dbReference type="SAM" id="MobiDB-lite"/>
    </source>
</evidence>
<dbReference type="PROSITE" id="PS50290">
    <property type="entry name" value="PI3_4_KINASE_3"/>
    <property type="match status" value="1"/>
</dbReference>
<feature type="domain" description="FAT" evidence="24">
    <location>
        <begin position="1474"/>
        <end position="2040"/>
    </location>
</feature>
<evidence type="ECO:0000256" key="1">
    <source>
        <dbReference type="ARBA" id="ARBA00004123"/>
    </source>
</evidence>
<dbReference type="PROSITE" id="PS00916">
    <property type="entry name" value="PI3_4_KINASE_2"/>
    <property type="match status" value="1"/>
</dbReference>
<sequence>MSVRRKTLAAVTGSMPPPPLQFSGSQRGDQPPPSSVAVIVQNLSKNGSGSSRMVDRDTFQQLLAEVMGTDGDPSDASLEDNVRINYKVVEVVMEAGISVLLNGDPFASTSDLLLQATNSLLVVRLTIQRSPQVLFCQPPVEHAAEPNQPILFLWLLPRLFPLLGHKVAESIKLELIQTIEAILIAAAKESEAWKYLTTVMGYCRSCITCIIDSFHSTAKITAAMSNSFRLELPDEDFSINLSQLPTNSPPVMHQSLRFVIKDPENAACVAIHLFAVLSRISTSSDDIPTLRTAADNYLGFLQNISKLWKSMRIWESIPMLQSKVSRIRINILEALESSLGQIPRSQYGTIKCDNLCLLIVRCASETLGQLVEQANQPTELVLASVFLRVLLVAGDALSVDELLREQALPVAFKTMNNDITWEIMDRDLQMAVIRLVLDVSKDPEITRKARSLLQPGTERGWNFRNKKLQEEADRLRTIEISEYLEQKDNNGGRRKRPRLMTKDELPSVETHPLVLETFRLLGYQGAAGLQGLSTVVLRDAFNKIDEDDQCTVVQSLGLISCILAGNLTEGPELDQRNLQCTHYYCSYCDAETTGISLAARSYADERNDVLFTVLEVLQKLDNFRGSSRVRVWGLMGIRRILNHTRNLKHLSLFGAFGKCCFESLKSSRREIRIAAGRTLPSFVGFSHDEGLLKENRIEILRYLRAKSMSDELQYQETFVLAWSQIGRVSAGSELNFSLIRLVEYLGHANSFIIGVAYNEIQFLAEIHDVSPKQLFTPYWRSISASVVKQLQSKPQIAGYLSDILGITVDDFLGTTQTYTLPYMILWKRVEIVERVAQACGKSAWVVCHENMTFILSLLLAQDVGDIEQTTMALLINASENFKSCSLRELVRPEKITLATELLKAAGDADQENKEPIYRALALVAKLSRTTKSAESKEAPLDEFFKLNVLGIFTEFMTLLKEAPTPMVEKIRIIKAIEEMVILAGGYISGALPQICACLQSALETEQLRTSALYAWSAIITTLPAEVISPLLVQTFSVILQYWNDFQDDARKRAQEIITHFFNKYSRTIEKDVGMIPSLALIPSSSHFETQLKEWRCSIDVKQRFDLLSRRCRHENVAVVEQALIELTGFIRENQAFIHTAAINEQPDEVVPQLIRTLLDVVVAFKNTDLNSNPKVQLNIQRLCAESLGLIGAVDPNRVETTREIRDMMVLHNFEKADETVEFVVFFLEEKIVKAFLSATDTKVQAFLAFGMQELLRFIEVGVDVSRSRGARVPHSTVAAERWASFSTTARSALTPFLGSKYILQQKAQVSSCSYPVFSLNKTHRSWLHLLLMDLLSKARGVNAEGIFSTCGRMLKGQDISISLFLLPFVTLNVIIAGEDIDRKNIASEILAVLRPTEGSESIMASENLKQCTETVFLLIDHLTRWLRDKKKLNSSLQVQRARQQNRHVALEDDTGKDIAVDRVESVLSVIPPDMMGIRSFECQSYARALFYWEQHIRQKRDTASEDEMTPLYERLQHIYTQIDEPDGIEGISTKLPVLNHDQQILEHRKAGRWTAAQSWYELLLCEKPDDLEIQTNLLTCLKESGQHEMLLNQADGMMANSQNPHPRILEFAIEASWISGKWDVLDKYLMRSEGSIESSYEIKIGSALSALRKQDTDTFAKEIARARENVVSRLSESLTGSLRQCHDSMVKLHSLSEIEEISLTLQQGTFDKASFSANLERRLDVMGTYSNHKQYILALRRAVFQLSGAELAKDNIASTWLASARFARKAGQIHQSFNSVLHASRLGAPLATVEHAKLLWHEGQHRKAIQNLEGAISSNMIQTNDSITETIQSGKNQPQNIVSAKAILLLARWLDGAGQTHSKEIISKYTKASSYFVRWEQGHYFLGRHYNKLHEAEKGIAPLNQSQPFLNGETARLVCQSYLRALAFGTKYIFQTMPRVLTLWLDLGENQELGEVHGSADFRSHILRERLKNLTNLHLSVQKYSERLPAWMFYTAFPQIISRIVHPSQEVYTHLQNIIVKVVSTHPRQALWSLTAVCKSTSRERSSRGARITNRIKENYAAKGRREADNELKNLILQSQKLTDQLLRLCDADLPSKAVAISLTKDLGFHHSVAPCMLVVPLQTVLTVTLPPTPESIKIHVPFNLSAPTIAGFADDADIMSSLQKPRKIKMRGSDGKMYPFLCKPKDDLRKDARLMEFNNMINRFLKKDTDSSRRRLYIRTYMVTPLNEECGLIEWVNNVRPLRDILLKSYKAKGIIVQYSEIRVLLDKACSDPSKSHIFTDSVLPRYPPVFHEWFVEMFSGPAAWFASRVGYSRTSAVMSMVGHILGLGDRHGENILFDETNGDTLHVDFNCLFDKGLGFEKPERVPFRLTHNMVDALGVTGYEGTFRRTCETTLRVLRNNEDTLMTVLETFLHDPAVDMVKKKKANIKIPETPKDVLKNIQNKLRGLFQGETVPLSVEGQVQELLRSAVDPGNLCAMYIGWCAFL</sequence>
<dbReference type="InterPro" id="IPR036940">
    <property type="entry name" value="PI3/4_kinase_cat_sf"/>
</dbReference>
<dbReference type="InterPro" id="IPR003151">
    <property type="entry name" value="PIK-rel_kinase_FAT"/>
</dbReference>
<evidence type="ECO:0000259" key="25">
    <source>
        <dbReference type="PROSITE" id="PS51190"/>
    </source>
</evidence>
<dbReference type="Pfam" id="PF08064">
    <property type="entry name" value="UME"/>
    <property type="match status" value="1"/>
</dbReference>
<keyword evidence="15" id="KW-0469">Meiosis</keyword>
<dbReference type="Pfam" id="PF25385">
    <property type="entry name" value="HEAT_MEC1_N"/>
    <property type="match status" value="1"/>
</dbReference>
<name>A0A3N4L611_9PEZI</name>
<evidence type="ECO:0000256" key="12">
    <source>
        <dbReference type="ARBA" id="ARBA00022853"/>
    </source>
</evidence>
<dbReference type="SUPFAM" id="SSF48371">
    <property type="entry name" value="ARM repeat"/>
    <property type="match status" value="1"/>
</dbReference>
<evidence type="ECO:0000256" key="15">
    <source>
        <dbReference type="ARBA" id="ARBA00023254"/>
    </source>
</evidence>
<dbReference type="EC" id="2.7.11.1" evidence="4"/>
<dbReference type="InParanoid" id="A0A3N4L611"/>
<dbReference type="STRING" id="1392247.A0A3N4L611"/>
<evidence type="ECO:0000256" key="8">
    <source>
        <dbReference type="ARBA" id="ARBA00022741"/>
    </source>
</evidence>
<evidence type="ECO:0000256" key="6">
    <source>
        <dbReference type="ARBA" id="ARBA00022527"/>
    </source>
</evidence>
<dbReference type="Pfam" id="PF23593">
    <property type="entry name" value="HEAT_ATR"/>
    <property type="match status" value="1"/>
</dbReference>
<dbReference type="Proteomes" id="UP000277580">
    <property type="component" value="Unassembled WGS sequence"/>
</dbReference>
<keyword evidence="12" id="KW-0156">Chromatin regulator</keyword>
<dbReference type="GO" id="GO:0004674">
    <property type="term" value="F:protein serine/threonine kinase activity"/>
    <property type="evidence" value="ECO:0007669"/>
    <property type="project" value="UniProtKB-KW"/>
</dbReference>
<comment type="similarity">
    <text evidence="2">Belongs to the PI3/PI4-kinase family. ATM subfamily.</text>
</comment>
<dbReference type="PROSITE" id="PS51190">
    <property type="entry name" value="FATC"/>
    <property type="match status" value="1"/>
</dbReference>
<evidence type="ECO:0000256" key="14">
    <source>
        <dbReference type="ARBA" id="ARBA00023242"/>
    </source>
</evidence>
<proteinExistence type="inferred from homology"/>
<dbReference type="GO" id="GO:0000077">
    <property type="term" value="P:DNA damage checkpoint signaling"/>
    <property type="evidence" value="ECO:0007669"/>
    <property type="project" value="TreeGrafter"/>
</dbReference>
<comment type="catalytic activity">
    <reaction evidence="20">
        <text>L-threonyl-[protein] + ATP = O-phospho-L-threonyl-[protein] + ADP + H(+)</text>
        <dbReference type="Rhea" id="RHEA:46608"/>
        <dbReference type="Rhea" id="RHEA-COMP:11060"/>
        <dbReference type="Rhea" id="RHEA-COMP:11605"/>
        <dbReference type="ChEBI" id="CHEBI:15378"/>
        <dbReference type="ChEBI" id="CHEBI:30013"/>
        <dbReference type="ChEBI" id="CHEBI:30616"/>
        <dbReference type="ChEBI" id="CHEBI:61977"/>
        <dbReference type="ChEBI" id="CHEBI:456216"/>
        <dbReference type="EC" id="2.7.11.1"/>
    </reaction>
</comment>
<dbReference type="SUPFAM" id="SSF56112">
    <property type="entry name" value="Protein kinase-like (PK-like)"/>
    <property type="match status" value="1"/>
</dbReference>
<dbReference type="Gene3D" id="3.30.1010.10">
    <property type="entry name" value="Phosphatidylinositol 3-kinase Catalytic Subunit, Chain A, domain 4"/>
    <property type="match status" value="1"/>
</dbReference>
<evidence type="ECO:0000256" key="21">
    <source>
        <dbReference type="ARBA" id="ARBA00048679"/>
    </source>
</evidence>
<evidence type="ECO:0000256" key="4">
    <source>
        <dbReference type="ARBA" id="ARBA00012513"/>
    </source>
</evidence>
<dbReference type="Gene3D" id="1.10.1070.11">
    <property type="entry name" value="Phosphatidylinositol 3-/4-kinase, catalytic domain"/>
    <property type="match status" value="1"/>
</dbReference>
<dbReference type="FunFam" id="1.10.1070.11:FF:000031">
    <property type="entry name" value="Phosphatidyl inositol 3-kinase"/>
    <property type="match status" value="1"/>
</dbReference>
<reference evidence="26 27" key="1">
    <citation type="journal article" date="2018" name="Nat. Ecol. Evol.">
        <title>Pezizomycetes genomes reveal the molecular basis of ectomycorrhizal truffle lifestyle.</title>
        <authorList>
            <person name="Murat C."/>
            <person name="Payen T."/>
            <person name="Noel B."/>
            <person name="Kuo A."/>
            <person name="Morin E."/>
            <person name="Chen J."/>
            <person name="Kohler A."/>
            <person name="Krizsan K."/>
            <person name="Balestrini R."/>
            <person name="Da Silva C."/>
            <person name="Montanini B."/>
            <person name="Hainaut M."/>
            <person name="Levati E."/>
            <person name="Barry K.W."/>
            <person name="Belfiori B."/>
            <person name="Cichocki N."/>
            <person name="Clum A."/>
            <person name="Dockter R.B."/>
            <person name="Fauchery L."/>
            <person name="Guy J."/>
            <person name="Iotti M."/>
            <person name="Le Tacon F."/>
            <person name="Lindquist E.A."/>
            <person name="Lipzen A."/>
            <person name="Malagnac F."/>
            <person name="Mello A."/>
            <person name="Molinier V."/>
            <person name="Miyauchi S."/>
            <person name="Poulain J."/>
            <person name="Riccioni C."/>
            <person name="Rubini A."/>
            <person name="Sitrit Y."/>
            <person name="Splivallo R."/>
            <person name="Traeger S."/>
            <person name="Wang M."/>
            <person name="Zifcakova L."/>
            <person name="Wipf D."/>
            <person name="Zambonelli A."/>
            <person name="Paolocci F."/>
            <person name="Nowrousian M."/>
            <person name="Ottonello S."/>
            <person name="Baldrian P."/>
            <person name="Spatafora J.W."/>
            <person name="Henrissat B."/>
            <person name="Nagy L.G."/>
            <person name="Aury J.M."/>
            <person name="Wincker P."/>
            <person name="Grigoriev I.V."/>
            <person name="Bonfante P."/>
            <person name="Martin F.M."/>
        </authorList>
    </citation>
    <scope>NUCLEOTIDE SEQUENCE [LARGE SCALE GENOMIC DNA]</scope>
    <source>
        <strain evidence="26 27">CCBAS932</strain>
    </source>
</reference>
<dbReference type="InterPro" id="IPR012993">
    <property type="entry name" value="UME"/>
</dbReference>
<feature type="region of interest" description="Disordered" evidence="22">
    <location>
        <begin position="1"/>
        <end position="35"/>
    </location>
</feature>
<keyword evidence="11" id="KW-0067">ATP-binding</keyword>
<evidence type="ECO:0000256" key="13">
    <source>
        <dbReference type="ARBA" id="ARBA00023204"/>
    </source>
</evidence>
<dbReference type="GO" id="GO:0005634">
    <property type="term" value="C:nucleus"/>
    <property type="evidence" value="ECO:0007669"/>
    <property type="project" value="UniProtKB-SubCell"/>
</dbReference>
<evidence type="ECO:0000256" key="5">
    <source>
        <dbReference type="ARBA" id="ARBA00021345"/>
    </source>
</evidence>
<keyword evidence="13" id="KW-0234">DNA repair</keyword>
<dbReference type="InterPro" id="IPR011989">
    <property type="entry name" value="ARM-like"/>
</dbReference>
<evidence type="ECO:0000259" key="24">
    <source>
        <dbReference type="PROSITE" id="PS51189"/>
    </source>
</evidence>
<dbReference type="CDD" id="cd00892">
    <property type="entry name" value="PIKKc_ATR"/>
    <property type="match status" value="1"/>
</dbReference>
<dbReference type="InterPro" id="IPR003152">
    <property type="entry name" value="FATC_dom"/>
</dbReference>
<keyword evidence="10" id="KW-0418">Kinase</keyword>
<dbReference type="GO" id="GO:0000723">
    <property type="term" value="P:telomere maintenance"/>
    <property type="evidence" value="ECO:0007669"/>
    <property type="project" value="TreeGrafter"/>
</dbReference>
<evidence type="ECO:0000256" key="9">
    <source>
        <dbReference type="ARBA" id="ARBA00022763"/>
    </source>
</evidence>
<dbReference type="SMART" id="SM01343">
    <property type="entry name" value="FATC"/>
    <property type="match status" value="1"/>
</dbReference>
<comment type="function">
    <text evidence="16">Serine/threonine protein kinase which activates checkpoint signaling upon genotoxic stresses such as ionizing radiation (IR), ultraviolet light (UV), or DNA replication stalling, thereby acting as a DNA damage sensor. Recognizes the substrate consensus sequence [ST]-Q. Phosphorylates histone H2A to form H2AS128ph (gamma-H2A) at sites of DNA damage, involved in the regulation of DNA damage response mechanism. Required for the control of telomere length and genome stability.</text>
</comment>
<dbReference type="InterPro" id="IPR014009">
    <property type="entry name" value="PIK_FAT"/>
</dbReference>